<dbReference type="Pfam" id="PF12796">
    <property type="entry name" value="Ank_2"/>
    <property type="match status" value="1"/>
</dbReference>
<sequence>MGMTTDLPHAIKLVSLFLIVHSDVFASATENNRHWTYPLGSSLQTVPVFTLSLTEANVVVEAAGVAAIEILPFFRENNNASVDPAIRDTGVRLQVQRTGQNVLAAVGTGHGRIAWCLRTHRKQDVNGADLAVETAVLNGDIPLVEWLLSNGSKWPARQHSPQTSYLVAASGQLDVLEWLFEKRPGVSVTNTTGLLTVAAEQGHLNVVQWLIDCDTKSQQRTDIAVIQAGLAIDIGAVNGHLEVAKYLRARAASPSDSLQRAQVGFKQVRQLQEISRECGGVLDAAAIRGRTIALAASNGHLDVVTWLVAEYGADSDTNLFDYEESLTSSEIFAMDGAAMNGHLDVVRYLHELRISRKPRPKKRKRNEVAQLTQSKLWENRPEGCTTAAEDAAAHGRLDVVRYLDSCGTNYTDAAMDTATSSGHLQ</sequence>
<feature type="signal peptide" evidence="1">
    <location>
        <begin position="1"/>
        <end position="26"/>
    </location>
</feature>
<dbReference type="SUPFAM" id="SSF48403">
    <property type="entry name" value="Ankyrin repeat"/>
    <property type="match status" value="1"/>
</dbReference>
<dbReference type="PANTHER" id="PTHR46586">
    <property type="entry name" value="ANKYRIN REPEAT-CONTAINING PROTEIN"/>
    <property type="match status" value="1"/>
</dbReference>
<comment type="caution">
    <text evidence="2">The sequence shown here is derived from an EMBL/GenBank/DDBJ whole genome shotgun (WGS) entry which is preliminary data.</text>
</comment>
<dbReference type="InterPro" id="IPR002110">
    <property type="entry name" value="Ankyrin_rpt"/>
</dbReference>
<accession>A0A080ZGF9</accession>
<proteinExistence type="predicted"/>
<dbReference type="Proteomes" id="UP000028582">
    <property type="component" value="Unassembled WGS sequence"/>
</dbReference>
<reference evidence="2 3" key="1">
    <citation type="submission" date="2013-11" db="EMBL/GenBank/DDBJ databases">
        <title>The Genome Sequence of Phytophthora parasitica P1976.</title>
        <authorList>
            <consortium name="The Broad Institute Genomics Platform"/>
            <person name="Russ C."/>
            <person name="Tyler B."/>
            <person name="Panabieres F."/>
            <person name="Shan W."/>
            <person name="Tripathy S."/>
            <person name="Grunwald N."/>
            <person name="Machado M."/>
            <person name="Johnson C.S."/>
            <person name="Walker B."/>
            <person name="Young S."/>
            <person name="Zeng Q."/>
            <person name="Gargeya S."/>
            <person name="Fitzgerald M."/>
            <person name="Haas B."/>
            <person name="Abouelleil A."/>
            <person name="Allen A.W."/>
            <person name="Alvarado L."/>
            <person name="Arachchi H.M."/>
            <person name="Berlin A.M."/>
            <person name="Chapman S.B."/>
            <person name="Gainer-Dewar J."/>
            <person name="Goldberg J."/>
            <person name="Griggs A."/>
            <person name="Gujja S."/>
            <person name="Hansen M."/>
            <person name="Howarth C."/>
            <person name="Imamovic A."/>
            <person name="Ireland A."/>
            <person name="Larimer J."/>
            <person name="McCowan C."/>
            <person name="Murphy C."/>
            <person name="Pearson M."/>
            <person name="Poon T.W."/>
            <person name="Priest M."/>
            <person name="Roberts A."/>
            <person name="Saif S."/>
            <person name="Shea T."/>
            <person name="Sisk P."/>
            <person name="Sykes S."/>
            <person name="Wortman J."/>
            <person name="Nusbaum C."/>
            <person name="Birren B."/>
        </authorList>
    </citation>
    <scope>NUCLEOTIDE SEQUENCE [LARGE SCALE GENOMIC DNA]</scope>
    <source>
        <strain evidence="2 3">P1976</strain>
    </source>
</reference>
<dbReference type="AlphaFoldDB" id="A0A080ZGF9"/>
<keyword evidence="1" id="KW-0732">Signal</keyword>
<dbReference type="EMBL" id="ANJA01003167">
    <property type="protein sequence ID" value="ETO65720.1"/>
    <property type="molecule type" value="Genomic_DNA"/>
</dbReference>
<evidence type="ECO:0000256" key="1">
    <source>
        <dbReference type="SAM" id="SignalP"/>
    </source>
</evidence>
<gene>
    <name evidence="2" type="ORF">F444_17014</name>
</gene>
<dbReference type="InterPro" id="IPR052050">
    <property type="entry name" value="SecEffector_AnkRepeat"/>
</dbReference>
<feature type="non-terminal residue" evidence="2">
    <location>
        <position position="425"/>
    </location>
</feature>
<evidence type="ECO:0000313" key="3">
    <source>
        <dbReference type="Proteomes" id="UP000028582"/>
    </source>
</evidence>
<protein>
    <submittedName>
        <fullName evidence="2">Uncharacterized protein</fullName>
    </submittedName>
</protein>
<dbReference type="Gene3D" id="1.25.40.20">
    <property type="entry name" value="Ankyrin repeat-containing domain"/>
    <property type="match status" value="2"/>
</dbReference>
<dbReference type="PANTHER" id="PTHR46586:SF3">
    <property type="entry name" value="ANKYRIN REPEAT-CONTAINING PROTEIN"/>
    <property type="match status" value="1"/>
</dbReference>
<name>A0A080ZGF9_PHYNI</name>
<evidence type="ECO:0000313" key="2">
    <source>
        <dbReference type="EMBL" id="ETO65720.1"/>
    </source>
</evidence>
<organism evidence="2 3">
    <name type="scientific">Phytophthora nicotianae P1976</name>
    <dbReference type="NCBI Taxonomy" id="1317066"/>
    <lineage>
        <taxon>Eukaryota</taxon>
        <taxon>Sar</taxon>
        <taxon>Stramenopiles</taxon>
        <taxon>Oomycota</taxon>
        <taxon>Peronosporomycetes</taxon>
        <taxon>Peronosporales</taxon>
        <taxon>Peronosporaceae</taxon>
        <taxon>Phytophthora</taxon>
    </lineage>
</organism>
<feature type="chain" id="PRO_5001753139" evidence="1">
    <location>
        <begin position="27"/>
        <end position="425"/>
    </location>
</feature>
<dbReference type="Pfam" id="PF00023">
    <property type="entry name" value="Ank"/>
    <property type="match status" value="1"/>
</dbReference>
<dbReference type="InterPro" id="IPR036770">
    <property type="entry name" value="Ankyrin_rpt-contain_sf"/>
</dbReference>